<dbReference type="RefSeq" id="WP_100369621.1">
    <property type="nucleotide sequence ID" value="NZ_PGTY01000004.1"/>
</dbReference>
<feature type="signal peptide" evidence="3">
    <location>
        <begin position="1"/>
        <end position="27"/>
    </location>
</feature>
<dbReference type="OrthoDB" id="7532544at2"/>
<dbReference type="InterPro" id="IPR050490">
    <property type="entry name" value="Bact_solute-bd_prot1"/>
</dbReference>
<keyword evidence="3" id="KW-0732">Signal</keyword>
<dbReference type="GO" id="GO:0042597">
    <property type="term" value="C:periplasmic space"/>
    <property type="evidence" value="ECO:0007669"/>
    <property type="project" value="UniProtKB-SubCell"/>
</dbReference>
<sequence length="426" mass="45262">MKPSMLKNATLGAGLAMSVALPTVAVADEINVVLFAMPYTQGLAKLEADFEAATGHTANIEVIGQDVFENRITLSFTGQTGDVDVVHTPVIQVQRWIEAGWLRPITAEVDGMATKDDILAGPLDAYLVNGDRWALPFFAETGMMAYRTDLLAAAGYDAPPATWDEMLEVAAAVKTDQVGALAMRVAPGQGFNMFVFPMIMRAYGGAFFTDYSGGDLTPNMNTPEALAGLEVYSQLMNDYGPEGIGNFNFGEVAASIQSGQVAMIVDGTSIAARALDPEQSQFADQISIAAVPSGPAGRSPAIAVHGLGIPADAPNPEASFAFIEWATSAETLTKIALSEPYPDFIRASVAENPEVVAKYEGIHPDFLNLKVEMLGDAIGHYRPLLPQWPEIGQIVGENINAAVNEIMSNEDALAQSDADIADIMSE</sequence>
<evidence type="ECO:0000313" key="5">
    <source>
        <dbReference type="Proteomes" id="UP000228531"/>
    </source>
</evidence>
<evidence type="ECO:0000256" key="1">
    <source>
        <dbReference type="ARBA" id="ARBA00004418"/>
    </source>
</evidence>
<dbReference type="EMBL" id="PGTY01000004">
    <property type="protein sequence ID" value="PJI84634.1"/>
    <property type="molecule type" value="Genomic_DNA"/>
</dbReference>
<evidence type="ECO:0000256" key="2">
    <source>
        <dbReference type="ARBA" id="ARBA00008520"/>
    </source>
</evidence>
<gene>
    <name evidence="4" type="ORF">BC777_3695</name>
</gene>
<proteinExistence type="inferred from homology"/>
<protein>
    <submittedName>
        <fullName evidence="4">Carbohydrate ABC transporter substrate-binding protein (CUT1 family)</fullName>
    </submittedName>
</protein>
<dbReference type="AlphaFoldDB" id="A0A2M8W119"/>
<keyword evidence="5" id="KW-1185">Reference proteome</keyword>
<evidence type="ECO:0000256" key="3">
    <source>
        <dbReference type="SAM" id="SignalP"/>
    </source>
</evidence>
<organism evidence="4 5">
    <name type="scientific">Yoonia maricola</name>
    <dbReference type="NCBI Taxonomy" id="420999"/>
    <lineage>
        <taxon>Bacteria</taxon>
        <taxon>Pseudomonadati</taxon>
        <taxon>Pseudomonadota</taxon>
        <taxon>Alphaproteobacteria</taxon>
        <taxon>Rhodobacterales</taxon>
        <taxon>Paracoccaceae</taxon>
        <taxon>Yoonia</taxon>
    </lineage>
</organism>
<comment type="similarity">
    <text evidence="2">Belongs to the bacterial solute-binding protein 1 family.</text>
</comment>
<reference evidence="4 5" key="1">
    <citation type="submission" date="2017-11" db="EMBL/GenBank/DDBJ databases">
        <title>Genomic Encyclopedia of Archaeal and Bacterial Type Strains, Phase II (KMG-II): From Individual Species to Whole Genera.</title>
        <authorList>
            <person name="Goeker M."/>
        </authorList>
    </citation>
    <scope>NUCLEOTIDE SEQUENCE [LARGE SCALE GENOMIC DNA]</scope>
    <source>
        <strain evidence="4 5">DSM 29128</strain>
    </source>
</reference>
<dbReference type="InterPro" id="IPR006059">
    <property type="entry name" value="SBP"/>
</dbReference>
<dbReference type="PANTHER" id="PTHR43649:SF12">
    <property type="entry name" value="DIACETYLCHITOBIOSE BINDING PROTEIN DASA"/>
    <property type="match status" value="1"/>
</dbReference>
<dbReference type="SUPFAM" id="SSF53850">
    <property type="entry name" value="Periplasmic binding protein-like II"/>
    <property type="match status" value="1"/>
</dbReference>
<dbReference type="PANTHER" id="PTHR43649">
    <property type="entry name" value="ARABINOSE-BINDING PROTEIN-RELATED"/>
    <property type="match status" value="1"/>
</dbReference>
<dbReference type="CDD" id="cd13585">
    <property type="entry name" value="PBP2_TMBP_like"/>
    <property type="match status" value="1"/>
</dbReference>
<accession>A0A2M8W119</accession>
<dbReference type="Pfam" id="PF01547">
    <property type="entry name" value="SBP_bac_1"/>
    <property type="match status" value="1"/>
</dbReference>
<dbReference type="Gene3D" id="3.40.190.10">
    <property type="entry name" value="Periplasmic binding protein-like II"/>
    <property type="match status" value="2"/>
</dbReference>
<comment type="subcellular location">
    <subcellularLocation>
        <location evidence="1">Periplasm</location>
    </subcellularLocation>
</comment>
<dbReference type="Proteomes" id="UP000228531">
    <property type="component" value="Unassembled WGS sequence"/>
</dbReference>
<comment type="caution">
    <text evidence="4">The sequence shown here is derived from an EMBL/GenBank/DDBJ whole genome shotgun (WGS) entry which is preliminary data.</text>
</comment>
<name>A0A2M8W119_9RHOB</name>
<feature type="chain" id="PRO_5014708690" evidence="3">
    <location>
        <begin position="28"/>
        <end position="426"/>
    </location>
</feature>
<evidence type="ECO:0000313" key="4">
    <source>
        <dbReference type="EMBL" id="PJI84634.1"/>
    </source>
</evidence>